<gene>
    <name evidence="2" type="ORF">LWI28_007554</name>
</gene>
<dbReference type="Proteomes" id="UP001064489">
    <property type="component" value="Chromosome 3"/>
</dbReference>
<evidence type="ECO:0000313" key="2">
    <source>
        <dbReference type="EMBL" id="KAI9185464.1"/>
    </source>
</evidence>
<organism evidence="2 3">
    <name type="scientific">Acer negundo</name>
    <name type="common">Box elder</name>
    <dbReference type="NCBI Taxonomy" id="4023"/>
    <lineage>
        <taxon>Eukaryota</taxon>
        <taxon>Viridiplantae</taxon>
        <taxon>Streptophyta</taxon>
        <taxon>Embryophyta</taxon>
        <taxon>Tracheophyta</taxon>
        <taxon>Spermatophyta</taxon>
        <taxon>Magnoliopsida</taxon>
        <taxon>eudicotyledons</taxon>
        <taxon>Gunneridae</taxon>
        <taxon>Pentapetalae</taxon>
        <taxon>rosids</taxon>
        <taxon>malvids</taxon>
        <taxon>Sapindales</taxon>
        <taxon>Sapindaceae</taxon>
        <taxon>Hippocastanoideae</taxon>
        <taxon>Acereae</taxon>
        <taxon>Acer</taxon>
    </lineage>
</organism>
<reference evidence="2" key="2">
    <citation type="submission" date="2023-02" db="EMBL/GenBank/DDBJ databases">
        <authorList>
            <person name="Swenson N.G."/>
            <person name="Wegrzyn J.L."/>
            <person name="Mcevoy S.L."/>
        </authorList>
    </citation>
    <scope>NUCLEOTIDE SEQUENCE</scope>
    <source>
        <strain evidence="2">91603</strain>
        <tissue evidence="2">Leaf</tissue>
    </source>
</reference>
<dbReference type="PANTHER" id="PTHR45812:SF1">
    <property type="entry name" value="DNA POLYMERASE ZETA CATALYTIC SUBUNIT"/>
    <property type="match status" value="1"/>
</dbReference>
<dbReference type="SUPFAM" id="SSF53098">
    <property type="entry name" value="Ribonuclease H-like"/>
    <property type="match status" value="1"/>
</dbReference>
<dbReference type="GO" id="GO:0000724">
    <property type="term" value="P:double-strand break repair via homologous recombination"/>
    <property type="evidence" value="ECO:0007669"/>
    <property type="project" value="TreeGrafter"/>
</dbReference>
<dbReference type="GO" id="GO:0042276">
    <property type="term" value="P:error-prone translesion synthesis"/>
    <property type="evidence" value="ECO:0007669"/>
    <property type="project" value="TreeGrafter"/>
</dbReference>
<reference evidence="2" key="1">
    <citation type="journal article" date="2022" name="Plant J.">
        <title>Strategies of tolerance reflected in two North American maple genomes.</title>
        <authorList>
            <person name="McEvoy S.L."/>
            <person name="Sezen U.U."/>
            <person name="Trouern-Trend A."/>
            <person name="McMahon S.M."/>
            <person name="Schaberg P.G."/>
            <person name="Yang J."/>
            <person name="Wegrzyn J.L."/>
            <person name="Swenson N.G."/>
        </authorList>
    </citation>
    <scope>NUCLEOTIDE SEQUENCE</scope>
    <source>
        <strain evidence="2">91603</strain>
    </source>
</reference>
<dbReference type="EMBL" id="JAJSOW010000100">
    <property type="protein sequence ID" value="KAI9185464.1"/>
    <property type="molecule type" value="Genomic_DNA"/>
</dbReference>
<dbReference type="InterPro" id="IPR012337">
    <property type="entry name" value="RNaseH-like_sf"/>
</dbReference>
<feature type="domain" description="DNA polymerase zeta catalytic subunit N-terminal" evidence="1">
    <location>
        <begin position="11"/>
        <end position="64"/>
    </location>
</feature>
<dbReference type="GO" id="GO:0005634">
    <property type="term" value="C:nucleus"/>
    <property type="evidence" value="ECO:0007669"/>
    <property type="project" value="TreeGrafter"/>
</dbReference>
<dbReference type="GO" id="GO:0003887">
    <property type="term" value="F:DNA-directed DNA polymerase activity"/>
    <property type="evidence" value="ECO:0007669"/>
    <property type="project" value="TreeGrafter"/>
</dbReference>
<dbReference type="Pfam" id="PF24065">
    <property type="entry name" value="REV3_N"/>
    <property type="match status" value="1"/>
</dbReference>
<dbReference type="InterPro" id="IPR056447">
    <property type="entry name" value="REV3_N"/>
</dbReference>
<dbReference type="PANTHER" id="PTHR45812">
    <property type="entry name" value="DNA POLYMERASE ZETA CATALYTIC SUBUNIT"/>
    <property type="match status" value="1"/>
</dbReference>
<dbReference type="GO" id="GO:0016035">
    <property type="term" value="C:zeta DNA polymerase complex"/>
    <property type="evidence" value="ECO:0007669"/>
    <property type="project" value="InterPro"/>
</dbReference>
<dbReference type="InterPro" id="IPR030559">
    <property type="entry name" value="PolZ_Rev3"/>
</dbReference>
<dbReference type="AlphaFoldDB" id="A0AAD5NWR0"/>
<evidence type="ECO:0000259" key="1">
    <source>
        <dbReference type="Pfam" id="PF24065"/>
    </source>
</evidence>
<proteinExistence type="predicted"/>
<keyword evidence="3" id="KW-1185">Reference proteome</keyword>
<protein>
    <recommendedName>
        <fullName evidence="1">DNA polymerase zeta catalytic subunit N-terminal domain-containing protein</fullName>
    </recommendedName>
</protein>
<accession>A0AAD5NWR0</accession>
<comment type="caution">
    <text evidence="2">The sequence shown here is derived from an EMBL/GenBank/DDBJ whole genome shotgun (WGS) entry which is preliminary data.</text>
</comment>
<sequence>MADSQTDSKLFSVRIVSIDHYMVLPIHGFDFCYSNFQGDKVHEVQIIRVYGSTPAVQKTCLHVHRKVFFLQIDYNLYGMGHLHLLKVKFRHPVPDVFTTSQFDGLSDQNIKRQIVCELEGDATVDDIVNQQFKTYTSLSTAPTDVKMVQSLLPIWEVEYERTEMCEAAMPPDPGKSLPQAMNTFTNQSLNKVLT</sequence>
<evidence type="ECO:0000313" key="3">
    <source>
        <dbReference type="Proteomes" id="UP001064489"/>
    </source>
</evidence>
<name>A0AAD5NWR0_ACENE</name>